<sequence length="244" mass="26611">MGRKLMAILMNGKNPPIDFKVIKAAAPVRHSVTESIRNSIAIGYFTAGQRITERDLCEMTGVSRTAVREALRQLESEGLVEVVPHRGPIVARLKPEQAEGIYQVRIELEGLACELFAQNATDDDIAALKAAFEVLKNSDKITDPLERLTAKNAFYDCLIYGAHNEALGHTLSSLNARVMVLRATSLGAPGRTRESLTELEEVVGHLAARRGKEARRAAAYHVMNAGKVAIAILRKRLAEEASAS</sequence>
<evidence type="ECO:0000313" key="6">
    <source>
        <dbReference type="Proteomes" id="UP000574931"/>
    </source>
</evidence>
<dbReference type="GO" id="GO:0003677">
    <property type="term" value="F:DNA binding"/>
    <property type="evidence" value="ECO:0007669"/>
    <property type="project" value="UniProtKB-KW"/>
</dbReference>
<dbReference type="PROSITE" id="PS50949">
    <property type="entry name" value="HTH_GNTR"/>
    <property type="match status" value="1"/>
</dbReference>
<gene>
    <name evidence="5" type="ORF">HKX02_12260</name>
</gene>
<dbReference type="Gene3D" id="1.10.10.10">
    <property type="entry name" value="Winged helix-like DNA-binding domain superfamily/Winged helix DNA-binding domain"/>
    <property type="match status" value="1"/>
</dbReference>
<dbReference type="SMART" id="SM00895">
    <property type="entry name" value="FCD"/>
    <property type="match status" value="1"/>
</dbReference>
<dbReference type="SUPFAM" id="SSF46785">
    <property type="entry name" value="Winged helix' DNA-binding domain"/>
    <property type="match status" value="1"/>
</dbReference>
<dbReference type="EMBL" id="JABFCY010000007">
    <property type="protein sequence ID" value="NNU61019.1"/>
    <property type="molecule type" value="Genomic_DNA"/>
</dbReference>
<accession>A0A849KR13</accession>
<evidence type="ECO:0000313" key="5">
    <source>
        <dbReference type="EMBL" id="NNU61019.1"/>
    </source>
</evidence>
<keyword evidence="2" id="KW-0238">DNA-binding</keyword>
<dbReference type="Pfam" id="PF07729">
    <property type="entry name" value="FCD"/>
    <property type="match status" value="1"/>
</dbReference>
<feature type="domain" description="HTH gntR-type" evidence="4">
    <location>
        <begin position="26"/>
        <end position="93"/>
    </location>
</feature>
<comment type="caution">
    <text evidence="5">The sequence shown here is derived from an EMBL/GenBank/DDBJ whole genome shotgun (WGS) entry which is preliminary data.</text>
</comment>
<dbReference type="InterPro" id="IPR036388">
    <property type="entry name" value="WH-like_DNA-bd_sf"/>
</dbReference>
<dbReference type="RefSeq" id="WP_121539380.1">
    <property type="nucleotide sequence ID" value="NZ_RCHH01000021.1"/>
</dbReference>
<protein>
    <submittedName>
        <fullName evidence="5">GntR family transcriptional regulator</fullName>
    </submittedName>
</protein>
<dbReference type="PANTHER" id="PTHR43537:SF24">
    <property type="entry name" value="GLUCONATE OPERON TRANSCRIPTIONAL REPRESSOR"/>
    <property type="match status" value="1"/>
</dbReference>
<dbReference type="InterPro" id="IPR008920">
    <property type="entry name" value="TF_FadR/GntR_C"/>
</dbReference>
<evidence type="ECO:0000256" key="2">
    <source>
        <dbReference type="ARBA" id="ARBA00023125"/>
    </source>
</evidence>
<evidence type="ECO:0000259" key="4">
    <source>
        <dbReference type="PROSITE" id="PS50949"/>
    </source>
</evidence>
<evidence type="ECO:0000256" key="3">
    <source>
        <dbReference type="ARBA" id="ARBA00023163"/>
    </source>
</evidence>
<dbReference type="SUPFAM" id="SSF48008">
    <property type="entry name" value="GntR ligand-binding domain-like"/>
    <property type="match status" value="1"/>
</dbReference>
<dbReference type="AlphaFoldDB" id="A0A849KR13"/>
<dbReference type="InterPro" id="IPR036390">
    <property type="entry name" value="WH_DNA-bd_sf"/>
</dbReference>
<keyword evidence="6" id="KW-1185">Reference proteome</keyword>
<dbReference type="InterPro" id="IPR000524">
    <property type="entry name" value="Tscrpt_reg_HTH_GntR"/>
</dbReference>
<dbReference type="Pfam" id="PF00392">
    <property type="entry name" value="GntR"/>
    <property type="match status" value="1"/>
</dbReference>
<proteinExistence type="predicted"/>
<dbReference type="PANTHER" id="PTHR43537">
    <property type="entry name" value="TRANSCRIPTIONAL REGULATOR, GNTR FAMILY"/>
    <property type="match status" value="1"/>
</dbReference>
<name>A0A849KR13_9HYPH</name>
<dbReference type="GO" id="GO:0003700">
    <property type="term" value="F:DNA-binding transcription factor activity"/>
    <property type="evidence" value="ECO:0007669"/>
    <property type="project" value="InterPro"/>
</dbReference>
<dbReference type="Proteomes" id="UP000574931">
    <property type="component" value="Unassembled WGS sequence"/>
</dbReference>
<keyword evidence="3" id="KW-0804">Transcription</keyword>
<keyword evidence="1" id="KW-0805">Transcription regulation</keyword>
<dbReference type="PRINTS" id="PR00035">
    <property type="entry name" value="HTHGNTR"/>
</dbReference>
<dbReference type="CDD" id="cd07377">
    <property type="entry name" value="WHTH_GntR"/>
    <property type="match status" value="1"/>
</dbReference>
<evidence type="ECO:0000256" key="1">
    <source>
        <dbReference type="ARBA" id="ARBA00023015"/>
    </source>
</evidence>
<dbReference type="InterPro" id="IPR011711">
    <property type="entry name" value="GntR_C"/>
</dbReference>
<organism evidence="5 6">
    <name type="scientific">Ochrobactrum soli</name>
    <dbReference type="NCBI Taxonomy" id="2448455"/>
    <lineage>
        <taxon>Bacteria</taxon>
        <taxon>Pseudomonadati</taxon>
        <taxon>Pseudomonadota</taxon>
        <taxon>Alphaproteobacteria</taxon>
        <taxon>Hyphomicrobiales</taxon>
        <taxon>Brucellaceae</taxon>
        <taxon>Brucella/Ochrobactrum group</taxon>
        <taxon>Ochrobactrum</taxon>
    </lineage>
</organism>
<dbReference type="Gene3D" id="1.20.120.530">
    <property type="entry name" value="GntR ligand-binding domain-like"/>
    <property type="match status" value="1"/>
</dbReference>
<dbReference type="SMART" id="SM00345">
    <property type="entry name" value="HTH_GNTR"/>
    <property type="match status" value="1"/>
</dbReference>
<reference evidence="5 6" key="1">
    <citation type="submission" date="2020-05" db="EMBL/GenBank/DDBJ databases">
        <title>Draft Genome Sequence of Ochrobactrum soli Isolated from Stable Fly Gut.</title>
        <authorList>
            <person name="Pileggi M.T."/>
            <person name="Vazhakkala L.J."/>
            <person name="Wong C.N."/>
        </authorList>
    </citation>
    <scope>NUCLEOTIDE SEQUENCE [LARGE SCALE GENOMIC DNA]</scope>
    <source>
        <strain evidence="5 6">MTP-C0764</strain>
    </source>
</reference>